<feature type="region of interest" description="Disordered" evidence="1">
    <location>
        <begin position="1"/>
        <end position="27"/>
    </location>
</feature>
<dbReference type="Proteomes" id="UP001472677">
    <property type="component" value="Unassembled WGS sequence"/>
</dbReference>
<feature type="region of interest" description="Disordered" evidence="1">
    <location>
        <begin position="96"/>
        <end position="124"/>
    </location>
</feature>
<sequence length="124" mass="13084">MDVLSFPLGSLEERGDSSNDPLNDKTFADSTIHDVEGVTEDEANAMVRNSVVSIGVSTVVETIKEKSISLKDSTGLEVDGVTKAILDCNLGEFPPLQDSVRKKKGNEKGAKGAQSKGGFVGSKI</sequence>
<proteinExistence type="predicted"/>
<gene>
    <name evidence="2" type="ORF">V6N12_028157</name>
</gene>
<evidence type="ECO:0000313" key="2">
    <source>
        <dbReference type="EMBL" id="KAK8572095.1"/>
    </source>
</evidence>
<keyword evidence="3" id="KW-1185">Reference proteome</keyword>
<comment type="caution">
    <text evidence="2">The sequence shown here is derived from an EMBL/GenBank/DDBJ whole genome shotgun (WGS) entry which is preliminary data.</text>
</comment>
<dbReference type="EMBL" id="JBBPBM010000008">
    <property type="protein sequence ID" value="KAK8572095.1"/>
    <property type="molecule type" value="Genomic_DNA"/>
</dbReference>
<feature type="compositionally biased region" description="Basic and acidic residues" evidence="1">
    <location>
        <begin position="11"/>
        <end position="27"/>
    </location>
</feature>
<name>A0ABR2F4Z9_9ROSI</name>
<organism evidence="2 3">
    <name type="scientific">Hibiscus sabdariffa</name>
    <name type="common">roselle</name>
    <dbReference type="NCBI Taxonomy" id="183260"/>
    <lineage>
        <taxon>Eukaryota</taxon>
        <taxon>Viridiplantae</taxon>
        <taxon>Streptophyta</taxon>
        <taxon>Embryophyta</taxon>
        <taxon>Tracheophyta</taxon>
        <taxon>Spermatophyta</taxon>
        <taxon>Magnoliopsida</taxon>
        <taxon>eudicotyledons</taxon>
        <taxon>Gunneridae</taxon>
        <taxon>Pentapetalae</taxon>
        <taxon>rosids</taxon>
        <taxon>malvids</taxon>
        <taxon>Malvales</taxon>
        <taxon>Malvaceae</taxon>
        <taxon>Malvoideae</taxon>
        <taxon>Hibiscus</taxon>
    </lineage>
</organism>
<evidence type="ECO:0000256" key="1">
    <source>
        <dbReference type="SAM" id="MobiDB-lite"/>
    </source>
</evidence>
<evidence type="ECO:0000313" key="3">
    <source>
        <dbReference type="Proteomes" id="UP001472677"/>
    </source>
</evidence>
<reference evidence="2 3" key="1">
    <citation type="journal article" date="2024" name="G3 (Bethesda)">
        <title>Genome assembly of Hibiscus sabdariffa L. provides insights into metabolisms of medicinal natural products.</title>
        <authorList>
            <person name="Kim T."/>
        </authorList>
    </citation>
    <scope>NUCLEOTIDE SEQUENCE [LARGE SCALE GENOMIC DNA]</scope>
    <source>
        <strain evidence="2">TK-2024</strain>
        <tissue evidence="2">Old leaves</tissue>
    </source>
</reference>
<accession>A0ABR2F4Z9</accession>
<protein>
    <submittedName>
        <fullName evidence="2">Uncharacterized protein</fullName>
    </submittedName>
</protein>